<evidence type="ECO:0000313" key="2">
    <source>
        <dbReference type="Proteomes" id="UP000011519"/>
    </source>
</evidence>
<keyword evidence="2" id="KW-1185">Reference proteome</keyword>
<dbReference type="Proteomes" id="UP000011519">
    <property type="component" value="Unassembled WGS sequence"/>
</dbReference>
<dbReference type="PATRIC" id="fig|1227493.4.peg.2974"/>
<evidence type="ECO:0000313" key="1">
    <source>
        <dbReference type="EMBL" id="ELY89222.1"/>
    </source>
</evidence>
<dbReference type="EMBL" id="AOIM01000037">
    <property type="protein sequence ID" value="ELY89222.1"/>
    <property type="molecule type" value="Genomic_DNA"/>
</dbReference>
<proteinExistence type="predicted"/>
<comment type="caution">
    <text evidence="1">The sequence shown here is derived from an EMBL/GenBank/DDBJ whole genome shotgun (WGS) entry which is preliminary data.</text>
</comment>
<reference evidence="1 2" key="1">
    <citation type="journal article" date="2014" name="PLoS Genet.">
        <title>Phylogenetically driven sequencing of extremely halophilic archaea reveals strategies for static and dynamic osmo-response.</title>
        <authorList>
            <person name="Becker E.A."/>
            <person name="Seitzer P.M."/>
            <person name="Tritt A."/>
            <person name="Larsen D."/>
            <person name="Krusor M."/>
            <person name="Yao A.I."/>
            <person name="Wu D."/>
            <person name="Madern D."/>
            <person name="Eisen J.A."/>
            <person name="Darling A.E."/>
            <person name="Facciotti M.T."/>
        </authorList>
    </citation>
    <scope>NUCLEOTIDE SEQUENCE [LARGE SCALE GENOMIC DNA]</scope>
    <source>
        <strain evidence="1 2">JCM 10989</strain>
    </source>
</reference>
<protein>
    <submittedName>
        <fullName evidence="1">Uncharacterized protein</fullName>
    </submittedName>
</protein>
<organism evidence="1 2">
    <name type="scientific">Natrialba hulunbeirensis JCM 10989</name>
    <dbReference type="NCBI Taxonomy" id="1227493"/>
    <lineage>
        <taxon>Archaea</taxon>
        <taxon>Methanobacteriati</taxon>
        <taxon>Methanobacteriota</taxon>
        <taxon>Stenosarchaea group</taxon>
        <taxon>Halobacteria</taxon>
        <taxon>Halobacteriales</taxon>
        <taxon>Natrialbaceae</taxon>
        <taxon>Natrialba</taxon>
    </lineage>
</organism>
<gene>
    <name evidence="1" type="ORF">C483_14785</name>
</gene>
<name>L9ZUG1_9EURY</name>
<accession>L9ZUG1</accession>
<sequence>MTATLLFGLFPIALLAAAVLRISTIAQSISITPFDPN</sequence>
<dbReference type="STRING" id="1227493.C483_14785"/>
<dbReference type="AlphaFoldDB" id="L9ZUG1"/>